<evidence type="ECO:0000256" key="1">
    <source>
        <dbReference type="ARBA" id="ARBA00023015"/>
    </source>
</evidence>
<dbReference type="InterPro" id="IPR019888">
    <property type="entry name" value="Tscrpt_reg_AsnC-like"/>
</dbReference>
<dbReference type="Proteomes" id="UP001620514">
    <property type="component" value="Unassembled WGS sequence"/>
</dbReference>
<sequence>MSRANDATDRQLIALLQANARETTTALATMLGVARTTIQERMARLENNGTIIGYSAILARDPFADYTEALLMAALSNGKIKDVVERLRLLPEIKLCQSIDGDFNLVCRLEVPRVEDLDALLDEIAEIPGIERIRTWVMLGTRFDRRGGEDVVSGHQAFPIGRGEAG</sequence>
<dbReference type="PRINTS" id="PR00033">
    <property type="entry name" value="HTHASNC"/>
</dbReference>
<dbReference type="SUPFAM" id="SSF54909">
    <property type="entry name" value="Dimeric alpha+beta barrel"/>
    <property type="match status" value="1"/>
</dbReference>
<keyword evidence="1" id="KW-0805">Transcription regulation</keyword>
<dbReference type="InterPro" id="IPR000485">
    <property type="entry name" value="AsnC-type_HTH_dom"/>
</dbReference>
<feature type="domain" description="HTH asnC-type" evidence="4">
    <location>
        <begin position="6"/>
        <end position="67"/>
    </location>
</feature>
<dbReference type="Pfam" id="PF01037">
    <property type="entry name" value="AsnC_trans_reg"/>
    <property type="match status" value="1"/>
</dbReference>
<keyword evidence="2 5" id="KW-0238">DNA-binding</keyword>
<dbReference type="InterPro" id="IPR036388">
    <property type="entry name" value="WH-like_DNA-bd_sf"/>
</dbReference>
<dbReference type="SUPFAM" id="SSF46785">
    <property type="entry name" value="Winged helix' DNA-binding domain"/>
    <property type="match status" value="1"/>
</dbReference>
<reference evidence="5 6" key="1">
    <citation type="submission" date="2024-11" db="EMBL/GenBank/DDBJ databases">
        <title>Using genomics to understand microbial adaptation to soil warming.</title>
        <authorList>
            <person name="Deangelis K.M. PhD."/>
        </authorList>
    </citation>
    <scope>NUCLEOTIDE SEQUENCE [LARGE SCALE GENOMIC DNA]</scope>
    <source>
        <strain evidence="5 6">GAS97</strain>
    </source>
</reference>
<evidence type="ECO:0000313" key="6">
    <source>
        <dbReference type="Proteomes" id="UP001620514"/>
    </source>
</evidence>
<proteinExistence type="predicted"/>
<evidence type="ECO:0000259" key="4">
    <source>
        <dbReference type="PROSITE" id="PS50956"/>
    </source>
</evidence>
<evidence type="ECO:0000313" key="5">
    <source>
        <dbReference type="EMBL" id="MFK4444198.1"/>
    </source>
</evidence>
<evidence type="ECO:0000256" key="3">
    <source>
        <dbReference type="ARBA" id="ARBA00023163"/>
    </source>
</evidence>
<dbReference type="PROSITE" id="PS50956">
    <property type="entry name" value="HTH_ASNC_2"/>
    <property type="match status" value="1"/>
</dbReference>
<dbReference type="Pfam" id="PF13404">
    <property type="entry name" value="HTH_AsnC-type"/>
    <property type="match status" value="1"/>
</dbReference>
<gene>
    <name evidence="5" type="ORF">ABH943_004220</name>
</gene>
<protein>
    <submittedName>
        <fullName evidence="5">DNA-binding Lrp family transcriptional regulator</fullName>
    </submittedName>
</protein>
<keyword evidence="6" id="KW-1185">Reference proteome</keyword>
<dbReference type="Gene3D" id="1.10.10.10">
    <property type="entry name" value="Winged helix-like DNA-binding domain superfamily/Winged helix DNA-binding domain"/>
    <property type="match status" value="1"/>
</dbReference>
<dbReference type="SMART" id="SM00344">
    <property type="entry name" value="HTH_ASNC"/>
    <property type="match status" value="1"/>
</dbReference>
<dbReference type="GO" id="GO:0003677">
    <property type="term" value="F:DNA binding"/>
    <property type="evidence" value="ECO:0007669"/>
    <property type="project" value="UniProtKB-KW"/>
</dbReference>
<evidence type="ECO:0000256" key="2">
    <source>
        <dbReference type="ARBA" id="ARBA00023125"/>
    </source>
</evidence>
<dbReference type="InterPro" id="IPR019887">
    <property type="entry name" value="Tscrpt_reg_AsnC/Lrp_C"/>
</dbReference>
<keyword evidence="3" id="KW-0804">Transcription</keyword>
<comment type="caution">
    <text evidence="5">The sequence shown here is derived from an EMBL/GenBank/DDBJ whole genome shotgun (WGS) entry which is preliminary data.</text>
</comment>
<name>A0ABW8MKI7_9BURK</name>
<dbReference type="Gene3D" id="3.30.70.920">
    <property type="match status" value="1"/>
</dbReference>
<dbReference type="InterPro" id="IPR011008">
    <property type="entry name" value="Dimeric_a/b-barrel"/>
</dbReference>
<dbReference type="InterPro" id="IPR036390">
    <property type="entry name" value="WH_DNA-bd_sf"/>
</dbReference>
<dbReference type="EMBL" id="JBIYDN010000013">
    <property type="protein sequence ID" value="MFK4444198.1"/>
    <property type="molecule type" value="Genomic_DNA"/>
</dbReference>
<organism evidence="5 6">
    <name type="scientific">Caballeronia udeis</name>
    <dbReference type="NCBI Taxonomy" id="1232866"/>
    <lineage>
        <taxon>Bacteria</taxon>
        <taxon>Pseudomonadati</taxon>
        <taxon>Pseudomonadota</taxon>
        <taxon>Betaproteobacteria</taxon>
        <taxon>Burkholderiales</taxon>
        <taxon>Burkholderiaceae</taxon>
        <taxon>Caballeronia</taxon>
    </lineage>
</organism>
<dbReference type="PANTHER" id="PTHR30154">
    <property type="entry name" value="LEUCINE-RESPONSIVE REGULATORY PROTEIN"/>
    <property type="match status" value="1"/>
</dbReference>
<accession>A0ABW8MKI7</accession>
<dbReference type="PANTHER" id="PTHR30154:SF53">
    <property type="entry name" value="HTH-TYPE TRANSCRIPTIONAL REGULATOR LRPC"/>
    <property type="match status" value="1"/>
</dbReference>
<dbReference type="RefSeq" id="WP_404609224.1">
    <property type="nucleotide sequence ID" value="NZ_JBIYDN010000013.1"/>
</dbReference>